<proteinExistence type="predicted"/>
<evidence type="ECO:0000313" key="2">
    <source>
        <dbReference type="Proteomes" id="UP000001542"/>
    </source>
</evidence>
<dbReference type="EMBL" id="DS113349">
    <property type="protein sequence ID" value="EAY09841.1"/>
    <property type="molecule type" value="Genomic_DNA"/>
</dbReference>
<dbReference type="Proteomes" id="UP000001542">
    <property type="component" value="Unassembled WGS sequence"/>
</dbReference>
<dbReference type="VEuPathDB" id="TrichDB:TVAGG3_0652570"/>
<gene>
    <name evidence="1" type="ORF">TVAG_259220</name>
</gene>
<dbReference type="VEuPathDB" id="TrichDB:TVAG_259220"/>
<evidence type="ECO:0000313" key="1">
    <source>
        <dbReference type="EMBL" id="EAY09841.1"/>
    </source>
</evidence>
<organism evidence="1 2">
    <name type="scientific">Trichomonas vaginalis (strain ATCC PRA-98 / G3)</name>
    <dbReference type="NCBI Taxonomy" id="412133"/>
    <lineage>
        <taxon>Eukaryota</taxon>
        <taxon>Metamonada</taxon>
        <taxon>Parabasalia</taxon>
        <taxon>Trichomonadida</taxon>
        <taxon>Trichomonadidae</taxon>
        <taxon>Trichomonas</taxon>
    </lineage>
</organism>
<reference evidence="1" key="2">
    <citation type="journal article" date="2007" name="Science">
        <title>Draft genome sequence of the sexually transmitted pathogen Trichomonas vaginalis.</title>
        <authorList>
            <person name="Carlton J.M."/>
            <person name="Hirt R.P."/>
            <person name="Silva J.C."/>
            <person name="Delcher A.L."/>
            <person name="Schatz M."/>
            <person name="Zhao Q."/>
            <person name="Wortman J.R."/>
            <person name="Bidwell S.L."/>
            <person name="Alsmark U.C.M."/>
            <person name="Besteiro S."/>
            <person name="Sicheritz-Ponten T."/>
            <person name="Noel C.J."/>
            <person name="Dacks J.B."/>
            <person name="Foster P.G."/>
            <person name="Simillion C."/>
            <person name="Van de Peer Y."/>
            <person name="Miranda-Saavedra D."/>
            <person name="Barton G.J."/>
            <person name="Westrop G.D."/>
            <person name="Mueller S."/>
            <person name="Dessi D."/>
            <person name="Fiori P.L."/>
            <person name="Ren Q."/>
            <person name="Paulsen I."/>
            <person name="Zhang H."/>
            <person name="Bastida-Corcuera F.D."/>
            <person name="Simoes-Barbosa A."/>
            <person name="Brown M.T."/>
            <person name="Hayes R.D."/>
            <person name="Mukherjee M."/>
            <person name="Okumura C.Y."/>
            <person name="Schneider R."/>
            <person name="Smith A.J."/>
            <person name="Vanacova S."/>
            <person name="Villalvazo M."/>
            <person name="Haas B.J."/>
            <person name="Pertea M."/>
            <person name="Feldblyum T.V."/>
            <person name="Utterback T.R."/>
            <person name="Shu C.L."/>
            <person name="Osoegawa K."/>
            <person name="de Jong P.J."/>
            <person name="Hrdy I."/>
            <person name="Horvathova L."/>
            <person name="Zubacova Z."/>
            <person name="Dolezal P."/>
            <person name="Malik S.B."/>
            <person name="Logsdon J.M. Jr."/>
            <person name="Henze K."/>
            <person name="Gupta A."/>
            <person name="Wang C.C."/>
            <person name="Dunne R.L."/>
            <person name="Upcroft J.A."/>
            <person name="Upcroft P."/>
            <person name="White O."/>
            <person name="Salzberg S.L."/>
            <person name="Tang P."/>
            <person name="Chiu C.-H."/>
            <person name="Lee Y.-S."/>
            <person name="Embley T.M."/>
            <person name="Coombs G.H."/>
            <person name="Mottram J.C."/>
            <person name="Tachezy J."/>
            <person name="Fraser-Liggett C.M."/>
            <person name="Johnson P.J."/>
        </authorList>
    </citation>
    <scope>NUCLEOTIDE SEQUENCE [LARGE SCALE GENOMIC DNA]</scope>
    <source>
        <strain evidence="1">G3</strain>
    </source>
</reference>
<dbReference type="InParanoid" id="A2EBX3"/>
<keyword evidence="2" id="KW-1185">Reference proteome</keyword>
<sequence length="138" mass="16005">MLIEYPQIPFYSRFTQTTNPNINTNNTGFNHVSGQNAFDFHGLARSADVTETYLDGSPSISIHDLWFAIGTYKPYLMNYIPGPFSYNNTINQVKWVDLWIRIENISLLINMKSLIKCHTVRCKPVSFSYHLLYCFILI</sequence>
<accession>A2EBX3</accession>
<dbReference type="KEGG" id="tva:4767772"/>
<dbReference type="AlphaFoldDB" id="A2EBX3"/>
<reference evidence="1" key="1">
    <citation type="submission" date="2006-10" db="EMBL/GenBank/DDBJ databases">
        <authorList>
            <person name="Amadeo P."/>
            <person name="Zhao Q."/>
            <person name="Wortman J."/>
            <person name="Fraser-Liggett C."/>
            <person name="Carlton J."/>
        </authorList>
    </citation>
    <scope>NUCLEOTIDE SEQUENCE</scope>
    <source>
        <strain evidence="1">G3</strain>
    </source>
</reference>
<name>A2EBX3_TRIV3</name>
<dbReference type="RefSeq" id="XP_001322064.1">
    <property type="nucleotide sequence ID" value="XM_001322029.1"/>
</dbReference>
<protein>
    <submittedName>
        <fullName evidence="1">Uncharacterized protein</fullName>
    </submittedName>
</protein>